<keyword evidence="12" id="KW-0342">GTP-binding</keyword>
<feature type="compositionally biased region" description="Basic and acidic residues" evidence="16">
    <location>
        <begin position="504"/>
        <end position="705"/>
    </location>
</feature>
<evidence type="ECO:0000256" key="12">
    <source>
        <dbReference type="ARBA" id="ARBA00023134"/>
    </source>
</evidence>
<dbReference type="InterPro" id="IPR027417">
    <property type="entry name" value="P-loop_NTPase"/>
</dbReference>
<dbReference type="GO" id="GO:0005829">
    <property type="term" value="C:cytosol"/>
    <property type="evidence" value="ECO:0007669"/>
    <property type="project" value="UniProtKB-SubCell"/>
</dbReference>
<feature type="domain" description="AIG1-type G" evidence="17">
    <location>
        <begin position="10"/>
        <end position="210"/>
    </location>
</feature>
<organism evidence="18 19">
    <name type="scientific">Betta splendens</name>
    <name type="common">Siamese fighting fish</name>
    <dbReference type="NCBI Taxonomy" id="158456"/>
    <lineage>
        <taxon>Eukaryota</taxon>
        <taxon>Metazoa</taxon>
        <taxon>Chordata</taxon>
        <taxon>Craniata</taxon>
        <taxon>Vertebrata</taxon>
        <taxon>Euteleostomi</taxon>
        <taxon>Actinopterygii</taxon>
        <taxon>Neopterygii</taxon>
        <taxon>Teleostei</taxon>
        <taxon>Neoteleostei</taxon>
        <taxon>Acanthomorphata</taxon>
        <taxon>Anabantaria</taxon>
        <taxon>Anabantiformes</taxon>
        <taxon>Anabantoidei</taxon>
        <taxon>Osphronemidae</taxon>
        <taxon>Betta</taxon>
    </lineage>
</organism>
<dbReference type="OrthoDB" id="5985928at2759"/>
<dbReference type="RefSeq" id="XP_028999739.1">
    <property type="nucleotide sequence ID" value="XM_029143906.3"/>
</dbReference>
<dbReference type="Pfam" id="PF04548">
    <property type="entry name" value="AIG1"/>
    <property type="match status" value="2"/>
</dbReference>
<evidence type="ECO:0000259" key="17">
    <source>
        <dbReference type="PROSITE" id="PS51720"/>
    </source>
</evidence>
<evidence type="ECO:0000256" key="16">
    <source>
        <dbReference type="SAM" id="MobiDB-lite"/>
    </source>
</evidence>
<dbReference type="Gene3D" id="3.40.50.300">
    <property type="entry name" value="P-loop containing nucleotide triphosphate hydrolases"/>
    <property type="match status" value="2"/>
</dbReference>
<feature type="region of interest" description="Disordered" evidence="16">
    <location>
        <begin position="464"/>
        <end position="488"/>
    </location>
</feature>
<keyword evidence="9" id="KW-0256">Endoplasmic reticulum</keyword>
<evidence type="ECO:0000256" key="10">
    <source>
        <dbReference type="ARBA" id="ARBA00023034"/>
    </source>
</evidence>
<evidence type="ECO:0000256" key="1">
    <source>
        <dbReference type="ARBA" id="ARBA00004173"/>
    </source>
</evidence>
<keyword evidence="10" id="KW-0333">Golgi apparatus</keyword>
<dbReference type="KEGG" id="bspl:114851962"/>
<dbReference type="PROSITE" id="PS51720">
    <property type="entry name" value="G_AIG1"/>
    <property type="match status" value="2"/>
</dbReference>
<protein>
    <recommendedName>
        <fullName evidence="14">GTPase IMAP family member 8</fullName>
    </recommendedName>
    <alternativeName>
        <fullName evidence="15">Immune-associated nucleotide-binding protein 9</fullName>
    </alternativeName>
</protein>
<dbReference type="GO" id="GO:0005525">
    <property type="term" value="F:GTP binding"/>
    <property type="evidence" value="ECO:0007669"/>
    <property type="project" value="UniProtKB-KW"/>
</dbReference>
<dbReference type="FunFam" id="3.40.50.300:FF:000366">
    <property type="entry name" value="GTPase, IMAP family member 2"/>
    <property type="match status" value="1"/>
</dbReference>
<keyword evidence="18" id="KW-1185">Reference proteome</keyword>
<keyword evidence="8" id="KW-0547">Nucleotide-binding</keyword>
<evidence type="ECO:0000256" key="9">
    <source>
        <dbReference type="ARBA" id="ARBA00022824"/>
    </source>
</evidence>
<comment type="subcellular location">
    <subcellularLocation>
        <location evidence="3">Cytoplasm</location>
        <location evidence="3">Cytosol</location>
    </subcellularLocation>
    <subcellularLocation>
        <location evidence="2">Endoplasmic reticulum</location>
    </subcellularLocation>
    <subcellularLocation>
        <location evidence="4">Golgi apparatus</location>
    </subcellularLocation>
    <subcellularLocation>
        <location evidence="1">Mitochondrion</location>
    </subcellularLocation>
</comment>
<sequence>MAKKSAQTGEEHLRIVLVGKTGVGKSATGNTILGKKVFESKMSSSSMTEFCRKEAAECGGQTLAVVDTPGLFDTSKTQEQVKLEIAKCISFTSPGPHVFLVVLQPGRFTKEEQDTVNIIQLIFGDRAVLYTMIVFTHGDDIKEEGVCVTDLIYQNKDLQNVINQCRGGYHVLDNRDKDKSQVYDLLKKINTMVVKNGGRCFSNDMIQYAEIAIREETERYDINPDLTVVLVGQERTGKSSTGNTILGRKLFNCMLSTTPVTLKSEKREGRVQGLRISVVDTPGLFSTQLSPQKVRSQLIRAVDLSFPGPHVFLLTIQLGRFTEVEQKGPETLQKMLSACVCKYTMVLFTYGDRLENTNMDEFIREDENLQELLNKCSGLWHVFNNKDMGNKDQVRELFDKIDALSNGRSSFYERSLFPAQSFFSVVTEPLTRLFKGNLVGHYPAASKPPVLQTYMERKTNIESETKAEWETKRQSETNVERYREVESTTKMERDIKVERDKKLERDTKVESDTKVERDTKEKSETNMARDTKEKSETNMARDTKEKSETNMERDTKVESDTKVERDTKEKSETNMERDTIIESDTKVERNTKEKSETQVETETKEKSDTKVERDTKEKSETNVERDTKVENETQVETKTKEKSDTKVERDTKVESETKVEGDKKEESEKKMESEAKMDCATKVESETKQENETEMESEMKVDKTSDINSDIKMNQEGDGVRKKKKQRGKVTERGRGNSVRKS</sequence>
<evidence type="ECO:0000256" key="14">
    <source>
        <dbReference type="ARBA" id="ARBA00073539"/>
    </source>
</evidence>
<dbReference type="Gene3D" id="2.160.10.10">
    <property type="entry name" value="Hexapeptide repeat proteins"/>
    <property type="match status" value="1"/>
</dbReference>
<dbReference type="FunFam" id="3.40.50.300:FF:000536">
    <property type="entry name" value="GTPase IMAP family member 8"/>
    <property type="match status" value="1"/>
</dbReference>
<dbReference type="GO" id="GO:0005739">
    <property type="term" value="C:mitochondrion"/>
    <property type="evidence" value="ECO:0007669"/>
    <property type="project" value="UniProtKB-SubCell"/>
</dbReference>
<evidence type="ECO:0000256" key="11">
    <source>
        <dbReference type="ARBA" id="ARBA00023128"/>
    </source>
</evidence>
<dbReference type="GeneID" id="114851962"/>
<dbReference type="InterPro" id="IPR045058">
    <property type="entry name" value="GIMA/IAN/Toc"/>
</dbReference>
<comment type="similarity">
    <text evidence="5">Belongs to the TRAFAC class TrmE-Era-EngA-EngB-Septin-like GTPase superfamily. AIG1/Toc34/Toc159-like paraseptin GTPase family. IAN subfamily.</text>
</comment>
<evidence type="ECO:0000256" key="2">
    <source>
        <dbReference type="ARBA" id="ARBA00004240"/>
    </source>
</evidence>
<keyword evidence="7" id="KW-0677">Repeat</keyword>
<evidence type="ECO:0000256" key="7">
    <source>
        <dbReference type="ARBA" id="ARBA00022737"/>
    </source>
</evidence>
<evidence type="ECO:0000256" key="8">
    <source>
        <dbReference type="ARBA" id="ARBA00022741"/>
    </source>
</evidence>
<comment type="function">
    <text evidence="13">Exerts an anti-apoptotic effect in the immune system and is involved in responses to infections.</text>
</comment>
<evidence type="ECO:0000313" key="18">
    <source>
        <dbReference type="Proteomes" id="UP000515150"/>
    </source>
</evidence>
<feature type="region of interest" description="Disordered" evidence="16">
    <location>
        <begin position="504"/>
        <end position="742"/>
    </location>
</feature>
<evidence type="ECO:0000256" key="13">
    <source>
        <dbReference type="ARBA" id="ARBA00056809"/>
    </source>
</evidence>
<reference evidence="19" key="1">
    <citation type="submission" date="2025-08" db="UniProtKB">
        <authorList>
            <consortium name="RefSeq"/>
        </authorList>
    </citation>
    <scope>IDENTIFICATION</scope>
</reference>
<feature type="domain" description="AIG1-type G" evidence="17">
    <location>
        <begin position="223"/>
        <end position="420"/>
    </location>
</feature>
<keyword evidence="6" id="KW-0963">Cytoplasm</keyword>
<dbReference type="AlphaFoldDB" id="A0A6P7M0L8"/>
<dbReference type="PANTHER" id="PTHR10903">
    <property type="entry name" value="GTPASE, IMAP FAMILY MEMBER-RELATED"/>
    <property type="match status" value="1"/>
</dbReference>
<evidence type="ECO:0000256" key="6">
    <source>
        <dbReference type="ARBA" id="ARBA00022490"/>
    </source>
</evidence>
<dbReference type="GO" id="GO:0005794">
    <property type="term" value="C:Golgi apparatus"/>
    <property type="evidence" value="ECO:0007669"/>
    <property type="project" value="UniProtKB-SubCell"/>
</dbReference>
<proteinExistence type="inferred from homology"/>
<evidence type="ECO:0000256" key="15">
    <source>
        <dbReference type="ARBA" id="ARBA00077278"/>
    </source>
</evidence>
<dbReference type="PANTHER" id="PTHR10903:SF186">
    <property type="entry name" value="GTPASE IMAP FAMILY MEMBER 4-LIKE-RELATED"/>
    <property type="match status" value="1"/>
</dbReference>
<dbReference type="CDD" id="cd01852">
    <property type="entry name" value="AIG1"/>
    <property type="match status" value="1"/>
</dbReference>
<evidence type="ECO:0000256" key="4">
    <source>
        <dbReference type="ARBA" id="ARBA00004555"/>
    </source>
</evidence>
<dbReference type="SUPFAM" id="SSF52540">
    <property type="entry name" value="P-loop containing nucleoside triphosphate hydrolases"/>
    <property type="match status" value="2"/>
</dbReference>
<dbReference type="Proteomes" id="UP000515150">
    <property type="component" value="Chromosome 3"/>
</dbReference>
<accession>A0A6P7M0L8</accession>
<keyword evidence="11" id="KW-0496">Mitochondrion</keyword>
<evidence type="ECO:0000313" key="19">
    <source>
        <dbReference type="RefSeq" id="XP_028999739.1"/>
    </source>
</evidence>
<dbReference type="GO" id="GO:0005783">
    <property type="term" value="C:endoplasmic reticulum"/>
    <property type="evidence" value="ECO:0007669"/>
    <property type="project" value="UniProtKB-SubCell"/>
</dbReference>
<name>A0A6P7M0L8_BETSP</name>
<gene>
    <name evidence="19" type="primary">LOC114851962</name>
</gene>
<evidence type="ECO:0000256" key="5">
    <source>
        <dbReference type="ARBA" id="ARBA00008535"/>
    </source>
</evidence>
<evidence type="ECO:0000256" key="3">
    <source>
        <dbReference type="ARBA" id="ARBA00004514"/>
    </source>
</evidence>
<dbReference type="InterPro" id="IPR006703">
    <property type="entry name" value="G_AIG1"/>
</dbReference>
<dbReference type="InParanoid" id="A0A6P7M0L8"/>